<dbReference type="GO" id="GO:0006364">
    <property type="term" value="P:rRNA processing"/>
    <property type="evidence" value="ECO:0007669"/>
    <property type="project" value="TreeGrafter"/>
</dbReference>
<reference evidence="2" key="1">
    <citation type="journal article" date="2013" name="Eukaryot. Cell">
        <title>Extremely Reduced Levels of Heterozygosity in the Vertebrate Pathogen Encephalitozoon cuniculi.</title>
        <authorList>
            <person name="Selman M."/>
            <person name="Sak B."/>
            <person name="Kvac M."/>
            <person name="Farinelli L."/>
            <person name="Weiss L.M."/>
            <person name="Corradi N."/>
        </authorList>
    </citation>
    <scope>NUCLEOTIDE SEQUENCE</scope>
</reference>
<evidence type="ECO:0000313" key="2">
    <source>
        <dbReference type="EMBL" id="AGE95467.1"/>
    </source>
</evidence>
<proteinExistence type="inferred from homology"/>
<comment type="similarity">
    <text evidence="1">Belongs to the universal ribosomal protein uL10 family.</text>
</comment>
<dbReference type="AlphaFoldDB" id="M1K899"/>
<dbReference type="GO" id="GO:0042273">
    <property type="term" value="P:ribosomal large subunit biogenesis"/>
    <property type="evidence" value="ECO:0007669"/>
    <property type="project" value="TreeGrafter"/>
</dbReference>
<dbReference type="VEuPathDB" id="MicrosporidiaDB:M970_050430"/>
<dbReference type="GO" id="GO:0000956">
    <property type="term" value="P:nuclear-transcribed mRNA catabolic process"/>
    <property type="evidence" value="ECO:0007669"/>
    <property type="project" value="TreeGrafter"/>
</dbReference>
<name>M1K899_ENCCN</name>
<dbReference type="VEuPathDB" id="MicrosporidiaDB:ECU05_0470"/>
<organism evidence="2">
    <name type="scientific">Encephalitozoon cuniculi</name>
    <name type="common">Microsporidian parasite</name>
    <dbReference type="NCBI Taxonomy" id="6035"/>
    <lineage>
        <taxon>Eukaryota</taxon>
        <taxon>Fungi</taxon>
        <taxon>Fungi incertae sedis</taxon>
        <taxon>Microsporidia</taxon>
        <taxon>Unikaryonidae</taxon>
        <taxon>Encephalitozoon</taxon>
    </lineage>
</organism>
<dbReference type="VEuPathDB" id="MicrosporidiaDB:AEWD_050430"/>
<protein>
    <submittedName>
        <fullName evidence="2">Uncharacterized protein</fullName>
    </submittedName>
</protein>
<dbReference type="PANTHER" id="PTHR45841">
    <property type="entry name" value="MRNA TURNOVER PROTEIN 4 MRTO4"/>
    <property type="match status" value="1"/>
</dbReference>
<dbReference type="EMBL" id="KC513607">
    <property type="protein sequence ID" value="AGE95467.1"/>
    <property type="molecule type" value="Genomic_DNA"/>
</dbReference>
<dbReference type="InterPro" id="IPR001790">
    <property type="entry name" value="Ribosomal_uL10"/>
</dbReference>
<gene>
    <name evidence="2" type="ORF">ECU05_0470</name>
</gene>
<dbReference type="GO" id="GO:0005730">
    <property type="term" value="C:nucleolus"/>
    <property type="evidence" value="ECO:0007669"/>
    <property type="project" value="TreeGrafter"/>
</dbReference>
<dbReference type="InterPro" id="IPR043141">
    <property type="entry name" value="Ribosomal_uL10-like_sf"/>
</dbReference>
<dbReference type="GO" id="GO:0030687">
    <property type="term" value="C:preribosome, large subunit precursor"/>
    <property type="evidence" value="ECO:0007669"/>
    <property type="project" value="TreeGrafter"/>
</dbReference>
<accession>M1K899</accession>
<dbReference type="InterPro" id="IPR051742">
    <property type="entry name" value="Ribosome_Assembly_uL10"/>
</dbReference>
<dbReference type="GO" id="GO:0003723">
    <property type="term" value="F:RNA binding"/>
    <property type="evidence" value="ECO:0007669"/>
    <property type="project" value="TreeGrafter"/>
</dbReference>
<sequence length="187" mass="21391">MGAVAKKSKEKRHAGLEKIGRYAEEYPLVAVIENPGMSNATIKKIREDFDGEAKILFVRKKMARAMYSMPSMPKDSFFLMFGDEKAIEKARSYQYEDFLEENDVCPDCVIIEKQVIRNKEMAEILPVNTKDDQMQLSEDYTVCEGGDVVDERKTKILKFFGKKLKKRNLAVFDVVPTSSLQKKTADD</sequence>
<dbReference type="PANTHER" id="PTHR45841:SF1">
    <property type="entry name" value="MRNA TURNOVER PROTEIN 4 HOMOLOG"/>
    <property type="match status" value="1"/>
</dbReference>
<evidence type="ECO:0000256" key="1">
    <source>
        <dbReference type="ARBA" id="ARBA00008889"/>
    </source>
</evidence>
<dbReference type="Pfam" id="PF00466">
    <property type="entry name" value="Ribosomal_L10"/>
    <property type="match status" value="1"/>
</dbReference>
<dbReference type="VEuPathDB" id="MicrosporidiaDB:AEWR_050430"/>
<dbReference type="VEuPathDB" id="MicrosporidiaDB:AEWQ_050430"/>
<dbReference type="Gene3D" id="3.30.70.1730">
    <property type="match status" value="1"/>
</dbReference>